<evidence type="ECO:0000313" key="18">
    <source>
        <dbReference type="EMBL" id="ORY11123.1"/>
    </source>
</evidence>
<dbReference type="SUPFAM" id="SSF54897">
    <property type="entry name" value="Protease propeptides/inhibitors"/>
    <property type="match status" value="1"/>
</dbReference>
<dbReference type="GO" id="GO:0008240">
    <property type="term" value="F:tripeptidyl-peptidase activity"/>
    <property type="evidence" value="ECO:0007669"/>
    <property type="project" value="UniProtKB-EC"/>
</dbReference>
<dbReference type="FunFam" id="3.40.50.200:FF:000015">
    <property type="entry name" value="Tripeptidyl peptidase A"/>
    <property type="match status" value="1"/>
</dbReference>
<evidence type="ECO:0000313" key="19">
    <source>
        <dbReference type="Proteomes" id="UP000193144"/>
    </source>
</evidence>
<dbReference type="GO" id="GO:0006508">
    <property type="term" value="P:proteolysis"/>
    <property type="evidence" value="ECO:0007669"/>
    <property type="project" value="UniProtKB-KW"/>
</dbReference>
<dbReference type="GO" id="GO:0046872">
    <property type="term" value="F:metal ion binding"/>
    <property type="evidence" value="ECO:0007669"/>
    <property type="project" value="UniProtKB-UniRule"/>
</dbReference>
<evidence type="ECO:0000256" key="6">
    <source>
        <dbReference type="ARBA" id="ARBA00022670"/>
    </source>
</evidence>
<evidence type="ECO:0000256" key="11">
    <source>
        <dbReference type="ARBA" id="ARBA00022837"/>
    </source>
</evidence>
<dbReference type="STRING" id="1231657.A0A1Y1ZLJ4"/>
<dbReference type="CDD" id="cd04056">
    <property type="entry name" value="Peptidases_S53"/>
    <property type="match status" value="1"/>
</dbReference>
<keyword evidence="13" id="KW-0865">Zymogen</keyword>
<feature type="signal peptide" evidence="16">
    <location>
        <begin position="1"/>
        <end position="21"/>
    </location>
</feature>
<dbReference type="AlphaFoldDB" id="A0A1Y1ZLJ4"/>
<keyword evidence="6 15" id="KW-0645">Protease</keyword>
<evidence type="ECO:0000256" key="16">
    <source>
        <dbReference type="SAM" id="SignalP"/>
    </source>
</evidence>
<dbReference type="PROSITE" id="PS51695">
    <property type="entry name" value="SEDOLISIN"/>
    <property type="match status" value="1"/>
</dbReference>
<evidence type="ECO:0000259" key="17">
    <source>
        <dbReference type="PROSITE" id="PS51695"/>
    </source>
</evidence>
<comment type="catalytic activity">
    <reaction evidence="1">
        <text>Release of an N-terminal tripeptide from a polypeptide.</text>
        <dbReference type="EC" id="3.4.14.10"/>
    </reaction>
</comment>
<dbReference type="InterPro" id="IPR036852">
    <property type="entry name" value="Peptidase_S8/S53_dom_sf"/>
</dbReference>
<keyword evidence="14" id="KW-0325">Glycoprotein</keyword>
<dbReference type="GO" id="GO:0004252">
    <property type="term" value="F:serine-type endopeptidase activity"/>
    <property type="evidence" value="ECO:0007669"/>
    <property type="project" value="UniProtKB-UniRule"/>
</dbReference>
<proteinExistence type="predicted"/>
<dbReference type="Proteomes" id="UP000193144">
    <property type="component" value="Unassembled WGS sequence"/>
</dbReference>
<accession>A0A1Y1ZLJ4</accession>
<evidence type="ECO:0000256" key="10">
    <source>
        <dbReference type="ARBA" id="ARBA00022825"/>
    </source>
</evidence>
<dbReference type="SMART" id="SM00944">
    <property type="entry name" value="Pro-kuma_activ"/>
    <property type="match status" value="1"/>
</dbReference>
<evidence type="ECO:0000256" key="12">
    <source>
        <dbReference type="ARBA" id="ARBA00023026"/>
    </source>
</evidence>
<dbReference type="Gene3D" id="3.40.50.200">
    <property type="entry name" value="Peptidase S8/S53 domain"/>
    <property type="match status" value="1"/>
</dbReference>
<dbReference type="GO" id="GO:0005576">
    <property type="term" value="C:extracellular region"/>
    <property type="evidence" value="ECO:0007669"/>
    <property type="project" value="UniProtKB-SubCell"/>
</dbReference>
<comment type="subcellular location">
    <subcellularLocation>
        <location evidence="3">Secreted</location>
        <location evidence="3">Extracellular space</location>
    </subcellularLocation>
</comment>
<feature type="active site" description="Charge relay system" evidence="15">
    <location>
        <position position="281"/>
    </location>
</feature>
<evidence type="ECO:0000256" key="14">
    <source>
        <dbReference type="ARBA" id="ARBA00023180"/>
    </source>
</evidence>
<gene>
    <name evidence="18" type="ORF">BCR34DRAFT_333327</name>
</gene>
<evidence type="ECO:0000256" key="13">
    <source>
        <dbReference type="ARBA" id="ARBA00023145"/>
    </source>
</evidence>
<reference evidence="18 19" key="1">
    <citation type="submission" date="2016-07" db="EMBL/GenBank/DDBJ databases">
        <title>Pervasive Adenine N6-methylation of Active Genes in Fungi.</title>
        <authorList>
            <consortium name="DOE Joint Genome Institute"/>
            <person name="Mondo S.J."/>
            <person name="Dannebaum R.O."/>
            <person name="Kuo R.C."/>
            <person name="Labutti K."/>
            <person name="Haridas S."/>
            <person name="Kuo A."/>
            <person name="Salamov A."/>
            <person name="Ahrendt S.R."/>
            <person name="Lipzen A."/>
            <person name="Sullivan W."/>
            <person name="Andreopoulos W.B."/>
            <person name="Clum A."/>
            <person name="Lindquist E."/>
            <person name="Daum C."/>
            <person name="Ramamoorthy G.K."/>
            <person name="Gryganskyi A."/>
            <person name="Culley D."/>
            <person name="Magnuson J.K."/>
            <person name="James T.Y."/>
            <person name="O'Malley M.A."/>
            <person name="Stajich J.E."/>
            <person name="Spatafora J.W."/>
            <person name="Visel A."/>
            <person name="Grigoriev I.V."/>
        </authorList>
    </citation>
    <scope>NUCLEOTIDE SEQUENCE [LARGE SCALE GENOMIC DNA]</scope>
    <source>
        <strain evidence="18 19">CBS 115471</strain>
    </source>
</reference>
<dbReference type="CDD" id="cd11377">
    <property type="entry name" value="Pro-peptidase_S53"/>
    <property type="match status" value="1"/>
</dbReference>
<dbReference type="PANTHER" id="PTHR14218:SF15">
    <property type="entry name" value="TRIPEPTIDYL-PEPTIDASE 1"/>
    <property type="match status" value="1"/>
</dbReference>
<feature type="binding site" evidence="15">
    <location>
        <position position="574"/>
    </location>
    <ligand>
        <name>Ca(2+)</name>
        <dbReference type="ChEBI" id="CHEBI:29108"/>
    </ligand>
</feature>
<feature type="active site" description="Charge relay system" evidence="15">
    <location>
        <position position="495"/>
    </location>
</feature>
<dbReference type="SUPFAM" id="SSF52743">
    <property type="entry name" value="Subtilisin-like"/>
    <property type="match status" value="1"/>
</dbReference>
<dbReference type="EMBL" id="MCFA01000064">
    <property type="protein sequence ID" value="ORY11123.1"/>
    <property type="molecule type" value="Genomic_DNA"/>
</dbReference>
<comment type="function">
    <text evidence="2">Secreted tripeptidyl-peptidase which degrades proteins at acidic pHs and is involved in virulence.</text>
</comment>
<keyword evidence="5" id="KW-0964">Secreted</keyword>
<dbReference type="Pfam" id="PF09286">
    <property type="entry name" value="Pro-kuma_activ"/>
    <property type="match status" value="1"/>
</dbReference>
<evidence type="ECO:0000256" key="4">
    <source>
        <dbReference type="ARBA" id="ARBA00012462"/>
    </source>
</evidence>
<evidence type="ECO:0000256" key="2">
    <source>
        <dbReference type="ARBA" id="ARBA00002451"/>
    </source>
</evidence>
<organism evidence="18 19">
    <name type="scientific">Clohesyomyces aquaticus</name>
    <dbReference type="NCBI Taxonomy" id="1231657"/>
    <lineage>
        <taxon>Eukaryota</taxon>
        <taxon>Fungi</taxon>
        <taxon>Dikarya</taxon>
        <taxon>Ascomycota</taxon>
        <taxon>Pezizomycotina</taxon>
        <taxon>Dothideomycetes</taxon>
        <taxon>Pleosporomycetidae</taxon>
        <taxon>Pleosporales</taxon>
        <taxon>Lindgomycetaceae</taxon>
        <taxon>Clohesyomyces</taxon>
    </lineage>
</organism>
<keyword evidence="10 15" id="KW-0720">Serine protease</keyword>
<feature type="binding site" evidence="15">
    <location>
        <position position="538"/>
    </location>
    <ligand>
        <name>Ca(2+)</name>
        <dbReference type="ChEBI" id="CHEBI:29108"/>
    </ligand>
</feature>
<keyword evidence="12" id="KW-0843">Virulence</keyword>
<evidence type="ECO:0000256" key="8">
    <source>
        <dbReference type="ARBA" id="ARBA00022729"/>
    </source>
</evidence>
<dbReference type="EC" id="3.4.14.10" evidence="4"/>
<evidence type="ECO:0000256" key="5">
    <source>
        <dbReference type="ARBA" id="ARBA00022525"/>
    </source>
</evidence>
<comment type="cofactor">
    <cofactor evidence="15">
        <name>Ca(2+)</name>
        <dbReference type="ChEBI" id="CHEBI:29108"/>
    </cofactor>
    <text evidence="15">Binds 1 Ca(2+) ion per subunit.</text>
</comment>
<feature type="binding site" evidence="15">
    <location>
        <position position="572"/>
    </location>
    <ligand>
        <name>Ca(2+)</name>
        <dbReference type="ChEBI" id="CHEBI:29108"/>
    </ligand>
</feature>
<comment type="caution">
    <text evidence="18">The sequence shown here is derived from an EMBL/GenBank/DDBJ whole genome shotgun (WGS) entry which is preliminary data.</text>
</comment>
<dbReference type="InterPro" id="IPR050819">
    <property type="entry name" value="Tripeptidyl-peptidase_I"/>
</dbReference>
<feature type="binding site" evidence="15">
    <location>
        <position position="537"/>
    </location>
    <ligand>
        <name>Ca(2+)</name>
        <dbReference type="ChEBI" id="CHEBI:29108"/>
    </ligand>
</feature>
<dbReference type="InterPro" id="IPR000209">
    <property type="entry name" value="Peptidase_S8/S53_dom"/>
</dbReference>
<evidence type="ECO:0000256" key="3">
    <source>
        <dbReference type="ARBA" id="ARBA00004239"/>
    </source>
</evidence>
<protein>
    <recommendedName>
        <fullName evidence="4">tripeptidyl-peptidase II</fullName>
        <ecNumber evidence="4">3.4.14.10</ecNumber>
    </recommendedName>
</protein>
<keyword evidence="11 15" id="KW-0106">Calcium</keyword>
<dbReference type="Pfam" id="PF00082">
    <property type="entry name" value="Peptidase_S8"/>
    <property type="match status" value="1"/>
</dbReference>
<keyword evidence="7 15" id="KW-0479">Metal-binding</keyword>
<feature type="domain" description="Peptidase S53" evidence="17">
    <location>
        <begin position="206"/>
        <end position="594"/>
    </location>
</feature>
<evidence type="ECO:0000256" key="7">
    <source>
        <dbReference type="ARBA" id="ARBA00022723"/>
    </source>
</evidence>
<evidence type="ECO:0000256" key="15">
    <source>
        <dbReference type="PROSITE-ProRule" id="PRU01032"/>
    </source>
</evidence>
<keyword evidence="8 16" id="KW-0732">Signal</keyword>
<dbReference type="InterPro" id="IPR015366">
    <property type="entry name" value="S53_propep"/>
</dbReference>
<name>A0A1Y1ZLJ4_9PLEO</name>
<keyword evidence="19" id="KW-1185">Reference proteome</keyword>
<feature type="active site" description="Charge relay system" evidence="15">
    <location>
        <position position="285"/>
    </location>
</feature>
<evidence type="ECO:0000256" key="1">
    <source>
        <dbReference type="ARBA" id="ARBA00001910"/>
    </source>
</evidence>
<feature type="chain" id="PRO_5013096002" description="tripeptidyl-peptidase II" evidence="16">
    <location>
        <begin position="22"/>
        <end position="598"/>
    </location>
</feature>
<dbReference type="InterPro" id="IPR030400">
    <property type="entry name" value="Sedolisin_dom"/>
</dbReference>
<evidence type="ECO:0000256" key="9">
    <source>
        <dbReference type="ARBA" id="ARBA00022801"/>
    </source>
</evidence>
<sequence>MLSSWVPGTLLPLLLASTVAGATFEKLNAVPAGWKFSKSAADSEPIALKIALRQGNVEAFEQALLDMSTPSHPSYGQHFQSHDEMKRMLLPAEETLDSVRQWLKNGGVANYKEDADWINFRTTVGVANDLLATQFAWYFSEELQAERLRTLEYSLPEKVAEHINTIQPTTRFGQGRPNHATLKQQLGTEIIANAGAARNESDCNQTIRPECLRSLYNIDYKADAKSGSKVSFCSYLEESARYADLAQFEANIAPYAIGQNFSVVLYNGANNDQTSTNDSGEANLDLQYMLGLSSPLPVTEFITAGRGPLVPDLDQPDINDNNNEPYLEFLQNVVKLPQHELPQVISTSYGEDEQSVPKSYAQSVCNLYAQLGSRGVSVIFSSGDSGVGSACQTNDGRNVTRFQPQFPAACPWVTSVGSTQYTDETATFFSSGGFSEIWPTPLYQLAAVKIYLAKLGKTWNGLYNPNGRGFPDVAAQGVGYSVYDQGTLKHYQGTSCSAPAFGGIVGLLNDARLKAHLPPMGFLNPWIYTVGPFVLNDVVKGGSTGCDGHGRFHGPANGSPVVPYASWNATKGWDPVTGLGTPDFKKMLKAAVPFKYRA</sequence>
<dbReference type="OrthoDB" id="409122at2759"/>
<keyword evidence="9 15" id="KW-0378">Hydrolase</keyword>
<dbReference type="PANTHER" id="PTHR14218">
    <property type="entry name" value="PROTEASE S8 TRIPEPTIDYL PEPTIDASE I CLN2"/>
    <property type="match status" value="1"/>
</dbReference>